<accession>A0ABS9Z495</accession>
<reference evidence="3" key="1">
    <citation type="journal article" date="2022" name="ISME J.">
        <title>Identification of active gaseous-alkane degraders at natural gas seeps.</title>
        <authorList>
            <person name="Farhan Ul Haque M."/>
            <person name="Hernandez M."/>
            <person name="Crombie A.T."/>
            <person name="Murrell J.C."/>
        </authorList>
    </citation>
    <scope>NUCLEOTIDE SEQUENCE</scope>
    <source>
        <strain evidence="3">PC2</strain>
    </source>
</reference>
<dbReference type="InterPro" id="IPR011765">
    <property type="entry name" value="Pept_M16_N"/>
</dbReference>
<dbReference type="InterPro" id="IPR007863">
    <property type="entry name" value="Peptidase_M16_C"/>
</dbReference>
<dbReference type="RefSeq" id="WP_243066508.1">
    <property type="nucleotide sequence ID" value="NZ_JAIVFK010000055.1"/>
</dbReference>
<dbReference type="Pfam" id="PF05193">
    <property type="entry name" value="Peptidase_M16_C"/>
    <property type="match status" value="1"/>
</dbReference>
<dbReference type="InterPro" id="IPR050361">
    <property type="entry name" value="MPP/UQCRC_Complex"/>
</dbReference>
<dbReference type="InterPro" id="IPR011249">
    <property type="entry name" value="Metalloenz_LuxS/M16"/>
</dbReference>
<dbReference type="Proteomes" id="UP001139104">
    <property type="component" value="Unassembled WGS sequence"/>
</dbReference>
<gene>
    <name evidence="3" type="ORF">K2U94_06950</name>
</gene>
<dbReference type="Gene3D" id="3.30.830.10">
    <property type="entry name" value="Metalloenzyme, LuxS/M16 peptidase-like"/>
    <property type="match status" value="2"/>
</dbReference>
<evidence type="ECO:0000313" key="4">
    <source>
        <dbReference type="Proteomes" id="UP001139104"/>
    </source>
</evidence>
<feature type="domain" description="Peptidase M16 N-terminal" evidence="1">
    <location>
        <begin position="44"/>
        <end position="170"/>
    </location>
</feature>
<organism evidence="3 4">
    <name type="scientific">Candidatus Rhodoblastus alkanivorans</name>
    <dbReference type="NCBI Taxonomy" id="2954117"/>
    <lineage>
        <taxon>Bacteria</taxon>
        <taxon>Pseudomonadati</taxon>
        <taxon>Pseudomonadota</taxon>
        <taxon>Alphaproteobacteria</taxon>
        <taxon>Hyphomicrobiales</taxon>
        <taxon>Rhodoblastaceae</taxon>
        <taxon>Rhodoblastus</taxon>
    </lineage>
</organism>
<dbReference type="EMBL" id="JAIVFP010000001">
    <property type="protein sequence ID" value="MCI4682499.1"/>
    <property type="molecule type" value="Genomic_DNA"/>
</dbReference>
<sequence>MNAPTKDAPATAVSRASRVQHVVSPGGIAAWLVEDYAVPLVAMEFSFAGGAAQDPQGRAGAAALLAGLLDEGAGDLKAEAFHRALDDHAIRLRFSAERDEFFGHLQTLSRNSDKAFELLALALNAPRLDAEPLERVRGQINAALKRESADPDAMAARAWRRTAWAGHVYARSARGELGEIDGVTRDDLIALRMKMLARDTLKVAVVGAIDAATLARQLDALFASLPEKAELTPIPETEIQGLGQRIVVDYDVPQANIRFGRPGLARRDPDYIAAMVVNHILGGGAFTSRLWQEVREKRGLTYSVYSTLMTAERSPSFIGSTSTKNERAGESLNVIESECARLAAQGPTAEELDKAKKYLVGSYALRFDTSTKIAGHLLQLQREGFEASYLDRRNAEVEAVTLDDARRVAKRLIGDAKLLVAVVGRPEGLAEPAAA</sequence>
<protein>
    <submittedName>
        <fullName evidence="3">Insulinase family protein</fullName>
    </submittedName>
</protein>
<keyword evidence="4" id="KW-1185">Reference proteome</keyword>
<evidence type="ECO:0000313" key="3">
    <source>
        <dbReference type="EMBL" id="MCI4682499.1"/>
    </source>
</evidence>
<proteinExistence type="predicted"/>
<name>A0ABS9Z495_9HYPH</name>
<feature type="domain" description="Peptidase M16 C-terminal" evidence="2">
    <location>
        <begin position="183"/>
        <end position="358"/>
    </location>
</feature>
<comment type="caution">
    <text evidence="3">The sequence shown here is derived from an EMBL/GenBank/DDBJ whole genome shotgun (WGS) entry which is preliminary data.</text>
</comment>
<dbReference type="Pfam" id="PF00675">
    <property type="entry name" value="Peptidase_M16"/>
    <property type="match status" value="1"/>
</dbReference>
<dbReference type="SUPFAM" id="SSF63411">
    <property type="entry name" value="LuxS/MPP-like metallohydrolase"/>
    <property type="match status" value="2"/>
</dbReference>
<dbReference type="PANTHER" id="PTHR11851">
    <property type="entry name" value="METALLOPROTEASE"/>
    <property type="match status" value="1"/>
</dbReference>
<dbReference type="PANTHER" id="PTHR11851:SF224">
    <property type="entry name" value="PROCESSING PROTEASE"/>
    <property type="match status" value="1"/>
</dbReference>
<evidence type="ECO:0000259" key="1">
    <source>
        <dbReference type="Pfam" id="PF00675"/>
    </source>
</evidence>
<evidence type="ECO:0000259" key="2">
    <source>
        <dbReference type="Pfam" id="PF05193"/>
    </source>
</evidence>